<dbReference type="EMBL" id="SJPI01000002">
    <property type="protein sequence ID" value="TWT51458.1"/>
    <property type="molecule type" value="Genomic_DNA"/>
</dbReference>
<evidence type="ECO:0000313" key="1">
    <source>
        <dbReference type="EMBL" id="TWT51458.1"/>
    </source>
</evidence>
<name>A0A5C5WLA3_9BACT</name>
<reference evidence="1 2" key="1">
    <citation type="submission" date="2019-02" db="EMBL/GenBank/DDBJ databases">
        <title>Deep-cultivation of Planctomycetes and their phenomic and genomic characterization uncovers novel biology.</title>
        <authorList>
            <person name="Wiegand S."/>
            <person name="Jogler M."/>
            <person name="Boedeker C."/>
            <person name="Pinto D."/>
            <person name="Vollmers J."/>
            <person name="Rivas-Marin E."/>
            <person name="Kohn T."/>
            <person name="Peeters S.H."/>
            <person name="Heuer A."/>
            <person name="Rast P."/>
            <person name="Oberbeckmann S."/>
            <person name="Bunk B."/>
            <person name="Jeske O."/>
            <person name="Meyerdierks A."/>
            <person name="Storesund J.E."/>
            <person name="Kallscheuer N."/>
            <person name="Luecker S."/>
            <person name="Lage O.M."/>
            <person name="Pohl T."/>
            <person name="Merkel B.J."/>
            <person name="Hornburger P."/>
            <person name="Mueller R.-W."/>
            <person name="Bruemmer F."/>
            <person name="Labrenz M."/>
            <person name="Spormann A.M."/>
            <person name="Op Den Camp H."/>
            <person name="Overmann J."/>
            <person name="Amann R."/>
            <person name="Jetten M.S.M."/>
            <person name="Mascher T."/>
            <person name="Medema M.H."/>
            <person name="Devos D.P."/>
            <person name="Kaster A.-K."/>
            <person name="Ovreas L."/>
            <person name="Rohde M."/>
            <person name="Galperin M.Y."/>
            <person name="Jogler C."/>
        </authorList>
    </citation>
    <scope>NUCLEOTIDE SEQUENCE [LARGE SCALE GENOMIC DNA]</scope>
    <source>
        <strain evidence="1 2">Pla22</strain>
    </source>
</reference>
<gene>
    <name evidence="1" type="ORF">Pla22_42360</name>
</gene>
<dbReference type="Proteomes" id="UP000316598">
    <property type="component" value="Unassembled WGS sequence"/>
</dbReference>
<protein>
    <submittedName>
        <fullName evidence="1">Uncharacterized protein</fullName>
    </submittedName>
</protein>
<keyword evidence="2" id="KW-1185">Reference proteome</keyword>
<accession>A0A5C5WLA3</accession>
<organism evidence="1 2">
    <name type="scientific">Rubripirellula amarantea</name>
    <dbReference type="NCBI Taxonomy" id="2527999"/>
    <lineage>
        <taxon>Bacteria</taxon>
        <taxon>Pseudomonadati</taxon>
        <taxon>Planctomycetota</taxon>
        <taxon>Planctomycetia</taxon>
        <taxon>Pirellulales</taxon>
        <taxon>Pirellulaceae</taxon>
        <taxon>Rubripirellula</taxon>
    </lineage>
</organism>
<proteinExistence type="predicted"/>
<comment type="caution">
    <text evidence="1">The sequence shown here is derived from an EMBL/GenBank/DDBJ whole genome shotgun (WGS) entry which is preliminary data.</text>
</comment>
<evidence type="ECO:0000313" key="2">
    <source>
        <dbReference type="Proteomes" id="UP000316598"/>
    </source>
</evidence>
<dbReference type="AlphaFoldDB" id="A0A5C5WLA3"/>
<sequence>MRAEKLEQLRAAFLDCHDLGMKEIKQLDTLLKAAVDFGYDKCSQQSTVGRVSDRGSEPDLSRQISKMVPRKFRKSCEMTEAFRIVLRCYGGIRRAKFLQADVKPLLSNEHVNFASASQSVLAKLERRGEVLRVDRGYYLPTGELNEVSGFAPQRISMSSETRKSLKIAVENCGRIPRAEVESFLKSLPLK</sequence>